<proteinExistence type="predicted"/>
<keyword evidence="1" id="KW-0472">Membrane</keyword>
<dbReference type="EMBL" id="UGSZ01000001">
    <property type="protein sequence ID" value="SUB57243.1"/>
    <property type="molecule type" value="Genomic_DNA"/>
</dbReference>
<accession>A0A379C4U5</accession>
<keyword evidence="1" id="KW-1133">Transmembrane helix</keyword>
<dbReference type="AlphaFoldDB" id="A0A379C4U5"/>
<dbReference type="RefSeq" id="WP_019034913.1">
    <property type="nucleotide sequence ID" value="NZ_CAMUOS010000001.1"/>
</dbReference>
<keyword evidence="1" id="KW-0812">Transmembrane</keyword>
<dbReference type="OrthoDB" id="1693093at2"/>
<reference evidence="2 3" key="1">
    <citation type="submission" date="2018-06" db="EMBL/GenBank/DDBJ databases">
        <authorList>
            <consortium name="Pathogen Informatics"/>
            <person name="Doyle S."/>
        </authorList>
    </citation>
    <scope>NUCLEOTIDE SEQUENCE [LARGE SCALE GENOMIC DNA]</scope>
    <source>
        <strain evidence="2 3">NCTC13149</strain>
    </source>
</reference>
<evidence type="ECO:0000313" key="2">
    <source>
        <dbReference type="EMBL" id="SUB57243.1"/>
    </source>
</evidence>
<sequence>MKNNFFKSLHIYSFLFGLVILFVSFFIPIDNFPTLKPIGMSTMIICPMFGFLGIIFSILNKKYIYIFLNLLLVFSFFIVMSLGLIFLGP</sequence>
<protein>
    <submittedName>
        <fullName evidence="2">Uncharacterized protein</fullName>
    </submittedName>
</protein>
<feature type="transmembrane region" description="Helical" evidence="1">
    <location>
        <begin position="66"/>
        <end position="87"/>
    </location>
</feature>
<feature type="transmembrane region" description="Helical" evidence="1">
    <location>
        <begin position="39"/>
        <end position="59"/>
    </location>
</feature>
<feature type="transmembrane region" description="Helical" evidence="1">
    <location>
        <begin position="9"/>
        <end position="27"/>
    </location>
</feature>
<gene>
    <name evidence="2" type="ORF">NCTC13149_01078</name>
</gene>
<name>A0A379C4U5_9FIRM</name>
<dbReference type="Proteomes" id="UP000255517">
    <property type="component" value="Unassembled WGS sequence"/>
</dbReference>
<organism evidence="2 3">
    <name type="scientific">Peptoniphilus lacrimalis</name>
    <dbReference type="NCBI Taxonomy" id="33031"/>
    <lineage>
        <taxon>Bacteria</taxon>
        <taxon>Bacillati</taxon>
        <taxon>Bacillota</taxon>
        <taxon>Tissierellia</taxon>
        <taxon>Tissierellales</taxon>
        <taxon>Peptoniphilaceae</taxon>
        <taxon>Peptoniphilus</taxon>
    </lineage>
</organism>
<evidence type="ECO:0000313" key="3">
    <source>
        <dbReference type="Proteomes" id="UP000255517"/>
    </source>
</evidence>
<evidence type="ECO:0000256" key="1">
    <source>
        <dbReference type="SAM" id="Phobius"/>
    </source>
</evidence>